<sequence>MHRELVGLSSMATRPILADLSDHLRTAHGVPVRFESAGGVEVARRIREGAEADLLVLADDAMTALEREGLLRAGTLRPLWVSQVVAAVPAGAPAPALATVSDLRAVLTSAARIACSTGPSGTALTGLLHRLGLDALAGRLVQVPPGVPAGSLLSSGRADLAFQQHSELIDLPGVTVLGPLPGDTALTSLFTAGVPATAADPARSLAALDLLASDRAAALARARGMTPAGPVPPRP</sequence>
<comment type="caution">
    <text evidence="1">The sequence shown here is derived from an EMBL/GenBank/DDBJ whole genome shotgun (WGS) entry which is preliminary data.</text>
</comment>
<dbReference type="PANTHER" id="PTHR30632">
    <property type="entry name" value="MOLYBDATE-BINDING PERIPLASMIC PROTEIN"/>
    <property type="match status" value="1"/>
</dbReference>
<evidence type="ECO:0000313" key="2">
    <source>
        <dbReference type="Proteomes" id="UP000632849"/>
    </source>
</evidence>
<evidence type="ECO:0000313" key="1">
    <source>
        <dbReference type="EMBL" id="GHG25562.1"/>
    </source>
</evidence>
<dbReference type="PANTHER" id="PTHR30632:SF11">
    <property type="entry name" value="BLR4797 PROTEIN"/>
    <property type="match status" value="1"/>
</dbReference>
<dbReference type="Gene3D" id="3.40.190.10">
    <property type="entry name" value="Periplasmic binding protein-like II"/>
    <property type="match status" value="2"/>
</dbReference>
<dbReference type="EMBL" id="BNBE01000004">
    <property type="protein sequence ID" value="GHG25562.1"/>
    <property type="molecule type" value="Genomic_DNA"/>
</dbReference>
<gene>
    <name evidence="1" type="ORF">GCM10017667_72080</name>
</gene>
<proteinExistence type="predicted"/>
<organism evidence="1 2">
    <name type="scientific">Streptomyces filamentosus</name>
    <name type="common">Streptomyces roseosporus</name>
    <dbReference type="NCBI Taxonomy" id="67294"/>
    <lineage>
        <taxon>Bacteria</taxon>
        <taxon>Bacillati</taxon>
        <taxon>Actinomycetota</taxon>
        <taxon>Actinomycetes</taxon>
        <taxon>Kitasatosporales</taxon>
        <taxon>Streptomycetaceae</taxon>
        <taxon>Streptomyces</taxon>
    </lineage>
</organism>
<dbReference type="Proteomes" id="UP000632849">
    <property type="component" value="Unassembled WGS sequence"/>
</dbReference>
<evidence type="ECO:0008006" key="3">
    <source>
        <dbReference type="Google" id="ProtNLM"/>
    </source>
</evidence>
<dbReference type="AlphaFoldDB" id="A0A919BWW4"/>
<dbReference type="GO" id="GO:0030973">
    <property type="term" value="F:molybdate ion binding"/>
    <property type="evidence" value="ECO:0007669"/>
    <property type="project" value="TreeGrafter"/>
</dbReference>
<reference evidence="1" key="1">
    <citation type="journal article" date="2014" name="Int. J. Syst. Evol. Microbiol.">
        <title>Complete genome sequence of Corynebacterium casei LMG S-19264T (=DSM 44701T), isolated from a smear-ripened cheese.</title>
        <authorList>
            <consortium name="US DOE Joint Genome Institute (JGI-PGF)"/>
            <person name="Walter F."/>
            <person name="Albersmeier A."/>
            <person name="Kalinowski J."/>
            <person name="Ruckert C."/>
        </authorList>
    </citation>
    <scope>NUCLEOTIDE SEQUENCE</scope>
    <source>
        <strain evidence="1">JCM 4122</strain>
    </source>
</reference>
<dbReference type="RefSeq" id="WP_229915813.1">
    <property type="nucleotide sequence ID" value="NZ_BNBE01000004.1"/>
</dbReference>
<dbReference type="Pfam" id="PF13531">
    <property type="entry name" value="SBP_bac_11"/>
    <property type="match status" value="1"/>
</dbReference>
<dbReference type="GO" id="GO:0015689">
    <property type="term" value="P:molybdate ion transport"/>
    <property type="evidence" value="ECO:0007669"/>
    <property type="project" value="TreeGrafter"/>
</dbReference>
<reference evidence="1" key="2">
    <citation type="submission" date="2020-09" db="EMBL/GenBank/DDBJ databases">
        <authorList>
            <person name="Sun Q."/>
            <person name="Ohkuma M."/>
        </authorList>
    </citation>
    <scope>NUCLEOTIDE SEQUENCE</scope>
    <source>
        <strain evidence="1">JCM 4122</strain>
    </source>
</reference>
<name>A0A919BWW4_STRFL</name>
<dbReference type="SUPFAM" id="SSF53850">
    <property type="entry name" value="Periplasmic binding protein-like II"/>
    <property type="match status" value="1"/>
</dbReference>
<accession>A0A919BWW4</accession>
<protein>
    <recommendedName>
        <fullName evidence="3">ABC transporter substrate-binding protein</fullName>
    </recommendedName>
</protein>
<keyword evidence="2" id="KW-1185">Reference proteome</keyword>
<dbReference type="InterPro" id="IPR050682">
    <property type="entry name" value="ModA/WtpA"/>
</dbReference>